<dbReference type="GeneID" id="93976228"/>
<evidence type="ECO:0008006" key="4">
    <source>
        <dbReference type="Google" id="ProtNLM"/>
    </source>
</evidence>
<accession>A0A7W3NS79</accession>
<dbReference type="Gene3D" id="2.80.10.50">
    <property type="match status" value="1"/>
</dbReference>
<dbReference type="EMBL" id="JACJIJ010000002">
    <property type="protein sequence ID" value="MBA9055763.1"/>
    <property type="molecule type" value="Genomic_DNA"/>
</dbReference>
<feature type="signal peptide" evidence="1">
    <location>
        <begin position="1"/>
        <end position="29"/>
    </location>
</feature>
<sequence>MKHLRISGIVAAVLALAFAIVGPASSAQAAGTGFFYIVNKDTGKCLEWNGYNKPITQETCKKTQYQWWNQSAAKLCNYVSIGGDYCLGDAGREKPVYGRSSANAKQLFYSSLRPKAQTTIGAVDCGYFKVVKGKVLCGARILVKGKTYSPKMMWIIKY</sequence>
<dbReference type="Proteomes" id="UP000577386">
    <property type="component" value="Unassembled WGS sequence"/>
</dbReference>
<evidence type="ECO:0000313" key="3">
    <source>
        <dbReference type="Proteomes" id="UP000577386"/>
    </source>
</evidence>
<reference evidence="2 3" key="1">
    <citation type="submission" date="2020-08" db="EMBL/GenBank/DDBJ databases">
        <title>Sequencing the genomes of 1000 actinobacteria strains.</title>
        <authorList>
            <person name="Klenk H.-P."/>
        </authorList>
    </citation>
    <scope>NUCLEOTIDE SEQUENCE [LARGE SCALE GENOMIC DNA]</scope>
    <source>
        <strain evidence="2 3">DSM 41827</strain>
    </source>
</reference>
<dbReference type="InterPro" id="IPR035992">
    <property type="entry name" value="Ricin_B-like_lectins"/>
</dbReference>
<protein>
    <recommendedName>
        <fullName evidence="4">Ricin B lectin domain-containing protein</fullName>
    </recommendedName>
</protein>
<organism evidence="2 3">
    <name type="scientific">Streptomyces murinus</name>
    <dbReference type="NCBI Taxonomy" id="33900"/>
    <lineage>
        <taxon>Bacteria</taxon>
        <taxon>Bacillati</taxon>
        <taxon>Actinomycetota</taxon>
        <taxon>Actinomycetes</taxon>
        <taxon>Kitasatosporales</taxon>
        <taxon>Streptomycetaceae</taxon>
        <taxon>Streptomyces</taxon>
    </lineage>
</organism>
<dbReference type="SUPFAM" id="SSF50370">
    <property type="entry name" value="Ricin B-like lectins"/>
    <property type="match status" value="1"/>
</dbReference>
<evidence type="ECO:0000256" key="1">
    <source>
        <dbReference type="SAM" id="SignalP"/>
    </source>
</evidence>
<feature type="chain" id="PRO_5030810832" description="Ricin B lectin domain-containing protein" evidence="1">
    <location>
        <begin position="30"/>
        <end position="158"/>
    </location>
</feature>
<dbReference type="AlphaFoldDB" id="A0A7W3NS79"/>
<comment type="caution">
    <text evidence="2">The sequence shown here is derived from an EMBL/GenBank/DDBJ whole genome shotgun (WGS) entry which is preliminary data.</text>
</comment>
<proteinExistence type="predicted"/>
<evidence type="ECO:0000313" key="2">
    <source>
        <dbReference type="EMBL" id="MBA9055763.1"/>
    </source>
</evidence>
<dbReference type="RefSeq" id="WP_182776602.1">
    <property type="nucleotide sequence ID" value="NZ_BAAAHW010000038.1"/>
</dbReference>
<gene>
    <name evidence="2" type="ORF">HDA42_004941</name>
</gene>
<keyword evidence="1" id="KW-0732">Signal</keyword>
<keyword evidence="3" id="KW-1185">Reference proteome</keyword>
<dbReference type="CDD" id="cd00161">
    <property type="entry name" value="beta-trefoil_Ricin-like"/>
    <property type="match status" value="1"/>
</dbReference>
<name>A0A7W3NS79_STRMR</name>